<name>A0A940P8M8_9ENTE</name>
<dbReference type="SUPFAM" id="SSF47413">
    <property type="entry name" value="lambda repressor-like DNA-binding domains"/>
    <property type="match status" value="1"/>
</dbReference>
<evidence type="ECO:0000313" key="5">
    <source>
        <dbReference type="EMBL" id="MBP1040464.1"/>
    </source>
</evidence>
<sequence length="339" mass="38656">MTKKRNPTIKDIAAIAEVSPATVSRVLNYDTTLNVPNETKIRIFEAAEELDYETPKTKKKKDNQQTIGLLCSYSAEEELEDVYYLAIRVALEKHLLLDGKKIQRITKQYPQKFLSSLDAIVCLGLFDLEDVAWLETLGKRVVFIDSSPAPEQFMSVVIDFKLGTEKALNYLIELDHRKIGFIGGEDENFAMDERQVVYERYLQKQQLLNSEWTLVGKYTPADGYRLFKELMNKADRPTAIFIANDSMAVGCYKAAHEMGIQIPSDVSLIGFNDLSSSEFLVPALTTIRLQIDFMVQVTIELLNRMLVKSYDYPIKHTIPPKLIIRESTQKNQKSPRASK</sequence>
<evidence type="ECO:0000259" key="4">
    <source>
        <dbReference type="PROSITE" id="PS50932"/>
    </source>
</evidence>
<dbReference type="PROSITE" id="PS00356">
    <property type="entry name" value="HTH_LACI_1"/>
    <property type="match status" value="1"/>
</dbReference>
<keyword evidence="6" id="KW-1185">Reference proteome</keyword>
<dbReference type="SMART" id="SM00354">
    <property type="entry name" value="HTH_LACI"/>
    <property type="match status" value="1"/>
</dbReference>
<reference evidence="5" key="1">
    <citation type="submission" date="2020-12" db="EMBL/GenBank/DDBJ databases">
        <title>Vagococcus allomyrinae sp. nov. and Enterococcus lavae sp. nov., isolated from the larvae of Allomyrina dichotoma.</title>
        <authorList>
            <person name="Lee S.D."/>
        </authorList>
    </citation>
    <scope>NUCLEOTIDE SEQUENCE</scope>
    <source>
        <strain evidence="5">BWB3-3</strain>
    </source>
</reference>
<dbReference type="PANTHER" id="PTHR30146">
    <property type="entry name" value="LACI-RELATED TRANSCRIPTIONAL REPRESSOR"/>
    <property type="match status" value="1"/>
</dbReference>
<accession>A0A940P8M8</accession>
<evidence type="ECO:0000256" key="2">
    <source>
        <dbReference type="ARBA" id="ARBA00023125"/>
    </source>
</evidence>
<dbReference type="Pfam" id="PF00356">
    <property type="entry name" value="LacI"/>
    <property type="match status" value="1"/>
</dbReference>
<feature type="domain" description="HTH lacI-type" evidence="4">
    <location>
        <begin position="7"/>
        <end position="52"/>
    </location>
</feature>
<dbReference type="InterPro" id="IPR000843">
    <property type="entry name" value="HTH_LacI"/>
</dbReference>
<dbReference type="GO" id="GO:0003700">
    <property type="term" value="F:DNA-binding transcription factor activity"/>
    <property type="evidence" value="ECO:0007669"/>
    <property type="project" value="TreeGrafter"/>
</dbReference>
<evidence type="ECO:0000313" key="6">
    <source>
        <dbReference type="Proteomes" id="UP000674938"/>
    </source>
</evidence>
<keyword evidence="3" id="KW-0804">Transcription</keyword>
<organism evidence="5 6">
    <name type="scientific">Vagococcus allomyrinae</name>
    <dbReference type="NCBI Taxonomy" id="2794353"/>
    <lineage>
        <taxon>Bacteria</taxon>
        <taxon>Bacillati</taxon>
        <taxon>Bacillota</taxon>
        <taxon>Bacilli</taxon>
        <taxon>Lactobacillales</taxon>
        <taxon>Enterococcaceae</taxon>
        <taxon>Vagococcus</taxon>
    </lineage>
</organism>
<dbReference type="InterPro" id="IPR010982">
    <property type="entry name" value="Lambda_DNA-bd_dom_sf"/>
</dbReference>
<protein>
    <submittedName>
        <fullName evidence="5">LacI family DNA-binding transcriptional regulator</fullName>
    </submittedName>
</protein>
<dbReference type="AlphaFoldDB" id="A0A940P8M8"/>
<dbReference type="PANTHER" id="PTHR30146:SF149">
    <property type="entry name" value="HTH-TYPE TRANSCRIPTIONAL REGULATOR EBGR"/>
    <property type="match status" value="1"/>
</dbReference>
<proteinExistence type="predicted"/>
<dbReference type="PRINTS" id="PR00036">
    <property type="entry name" value="HTHLACI"/>
</dbReference>
<gene>
    <name evidence="5" type="ORF">I6N95_05570</name>
</gene>
<evidence type="ECO:0000256" key="3">
    <source>
        <dbReference type="ARBA" id="ARBA00023163"/>
    </source>
</evidence>
<keyword evidence="2 5" id="KW-0238">DNA-binding</keyword>
<keyword evidence="1" id="KW-0805">Transcription regulation</keyword>
<dbReference type="GO" id="GO:0000976">
    <property type="term" value="F:transcription cis-regulatory region binding"/>
    <property type="evidence" value="ECO:0007669"/>
    <property type="project" value="TreeGrafter"/>
</dbReference>
<dbReference type="PROSITE" id="PS50932">
    <property type="entry name" value="HTH_LACI_2"/>
    <property type="match status" value="1"/>
</dbReference>
<comment type="caution">
    <text evidence="5">The sequence shown here is derived from an EMBL/GenBank/DDBJ whole genome shotgun (WGS) entry which is preliminary data.</text>
</comment>
<evidence type="ECO:0000256" key="1">
    <source>
        <dbReference type="ARBA" id="ARBA00023015"/>
    </source>
</evidence>
<dbReference type="EMBL" id="JAEEGA010000003">
    <property type="protein sequence ID" value="MBP1040464.1"/>
    <property type="molecule type" value="Genomic_DNA"/>
</dbReference>
<dbReference type="Gene3D" id="1.10.260.40">
    <property type="entry name" value="lambda repressor-like DNA-binding domains"/>
    <property type="match status" value="1"/>
</dbReference>
<dbReference type="CDD" id="cd01544">
    <property type="entry name" value="PBP1_GalR"/>
    <property type="match status" value="1"/>
</dbReference>
<dbReference type="RefSeq" id="WP_209525459.1">
    <property type="nucleotide sequence ID" value="NZ_JAEEGA010000003.1"/>
</dbReference>
<dbReference type="InterPro" id="IPR046335">
    <property type="entry name" value="LacI/GalR-like_sensor"/>
</dbReference>
<dbReference type="SUPFAM" id="SSF53822">
    <property type="entry name" value="Periplasmic binding protein-like I"/>
    <property type="match status" value="1"/>
</dbReference>
<dbReference type="Pfam" id="PF13377">
    <property type="entry name" value="Peripla_BP_3"/>
    <property type="match status" value="1"/>
</dbReference>
<dbReference type="CDD" id="cd01392">
    <property type="entry name" value="HTH_LacI"/>
    <property type="match status" value="1"/>
</dbReference>
<dbReference type="Proteomes" id="UP000674938">
    <property type="component" value="Unassembled WGS sequence"/>
</dbReference>
<dbReference type="Gene3D" id="3.40.50.2300">
    <property type="match status" value="2"/>
</dbReference>
<dbReference type="InterPro" id="IPR028082">
    <property type="entry name" value="Peripla_BP_I"/>
</dbReference>